<evidence type="ECO:0000256" key="4">
    <source>
        <dbReference type="ARBA" id="ARBA00022679"/>
    </source>
</evidence>
<dbReference type="HAMAP" id="MF_01148">
    <property type="entry name" value="Lnt"/>
    <property type="match status" value="1"/>
</dbReference>
<dbReference type="Gene3D" id="3.60.110.10">
    <property type="entry name" value="Carbon-nitrogen hydrolase"/>
    <property type="match status" value="1"/>
</dbReference>
<evidence type="ECO:0000256" key="7">
    <source>
        <dbReference type="ARBA" id="ARBA00023136"/>
    </source>
</evidence>
<evidence type="ECO:0000256" key="5">
    <source>
        <dbReference type="ARBA" id="ARBA00022692"/>
    </source>
</evidence>
<keyword evidence="5 9" id="KW-0812">Transmembrane</keyword>
<sequence>MERLAGRVMLLWGWPRILLAFFAGAVGALALPPFGFFAALFVSFTLFIWLMDGTTGNPDGGRLSRLRSAFFLGWVFGFGYFVASLWWLGNALLVEADEFAWAIPLAVLGLPAFLALFWGFAALVARILWSDGLGRIAAAAFGFGLAEWLRGFMLTGFPWNSIGYGAMPMPLMMQSAAPLGVTGVTVLAVFVFSAPALIGTRRGMGLGLALAGLLLCAHLGFGAWRLAGADAVLSATAKDPVEVRLVQPMIDQSRKLDDSERGAIFEEHLAMTALPAKDGAKRPDIIVWPETSVPFILTDNPDALSRIADVLEDGQVLVTGAVRAENAGPGFATRYYNSIYVIDSNGQIVSASDKVHLVPYGEYVPYEDMLRSLGIPDAIAMPGGFTAAPGRTMLTLPGGQTFYPLICYEAIFPDEIGAGIERSSALLNVTNDGWFGETPGPFQHFQQARVRAVENGIPLIRGANTGISAFVDPFGRVVRGLGYNQKGVIDSTMSSVEVPFWNASERRFYFWLLICLMFVIALISRTSFKFWKN</sequence>
<comment type="caution">
    <text evidence="11">The sequence shown here is derived from an EMBL/GenBank/DDBJ whole genome shotgun (WGS) entry which is preliminary data.</text>
</comment>
<reference evidence="11 12" key="1">
    <citation type="submission" date="2020-08" db="EMBL/GenBank/DDBJ databases">
        <title>The Agave Microbiome: Exploring the role of microbial communities in plant adaptations to desert environments.</title>
        <authorList>
            <person name="Partida-Martinez L.P."/>
        </authorList>
    </citation>
    <scope>NUCLEOTIDE SEQUENCE [LARGE SCALE GENOMIC DNA]</scope>
    <source>
        <strain evidence="11 12">AS3.12</strain>
    </source>
</reference>
<dbReference type="PANTHER" id="PTHR38686">
    <property type="entry name" value="APOLIPOPROTEIN N-ACYLTRANSFERASE"/>
    <property type="match status" value="1"/>
</dbReference>
<dbReference type="SUPFAM" id="SSF56317">
    <property type="entry name" value="Carbon-nitrogen hydrolase"/>
    <property type="match status" value="1"/>
</dbReference>
<dbReference type="InterPro" id="IPR045378">
    <property type="entry name" value="LNT_N"/>
</dbReference>
<evidence type="ECO:0000256" key="3">
    <source>
        <dbReference type="ARBA" id="ARBA00022475"/>
    </source>
</evidence>
<keyword evidence="7 9" id="KW-0472">Membrane</keyword>
<dbReference type="PROSITE" id="PS50263">
    <property type="entry name" value="CN_HYDROLASE"/>
    <property type="match status" value="1"/>
</dbReference>
<keyword evidence="12" id="KW-1185">Reference proteome</keyword>
<comment type="pathway">
    <text evidence="9">Protein modification; lipoprotein biosynthesis (N-acyl transfer).</text>
</comment>
<evidence type="ECO:0000256" key="8">
    <source>
        <dbReference type="ARBA" id="ARBA00023315"/>
    </source>
</evidence>
<evidence type="ECO:0000259" key="10">
    <source>
        <dbReference type="PROSITE" id="PS50263"/>
    </source>
</evidence>
<dbReference type="PANTHER" id="PTHR38686:SF1">
    <property type="entry name" value="APOLIPOPROTEIN N-ACYLTRANSFERASE"/>
    <property type="match status" value="1"/>
</dbReference>
<comment type="function">
    <text evidence="9">Catalyzes the phospholipid dependent N-acylation of the N-terminal cysteine of apolipoprotein, the last step in lipoprotein maturation.</text>
</comment>
<dbReference type="Pfam" id="PF00795">
    <property type="entry name" value="CN_hydrolase"/>
    <property type="match status" value="1"/>
</dbReference>
<gene>
    <name evidence="9" type="primary">lnt</name>
    <name evidence="11" type="ORF">F4695_001243</name>
</gene>
<dbReference type="GO" id="GO:0042158">
    <property type="term" value="P:lipoprotein biosynthetic process"/>
    <property type="evidence" value="ECO:0007669"/>
    <property type="project" value="UniProtKB-UniRule"/>
</dbReference>
<feature type="transmembrane region" description="Helical" evidence="9">
    <location>
        <begin position="136"/>
        <end position="157"/>
    </location>
</feature>
<dbReference type="GO" id="GO:0005886">
    <property type="term" value="C:plasma membrane"/>
    <property type="evidence" value="ECO:0007669"/>
    <property type="project" value="UniProtKB-SubCell"/>
</dbReference>
<evidence type="ECO:0000256" key="1">
    <source>
        <dbReference type="ARBA" id="ARBA00004651"/>
    </source>
</evidence>
<comment type="subcellular location">
    <subcellularLocation>
        <location evidence="1 9">Cell membrane</location>
        <topology evidence="1 9">Multi-pass membrane protein</topology>
    </subcellularLocation>
</comment>
<organism evidence="11 12">
    <name type="scientific">Rhizobium soli</name>
    <dbReference type="NCBI Taxonomy" id="424798"/>
    <lineage>
        <taxon>Bacteria</taxon>
        <taxon>Pseudomonadati</taxon>
        <taxon>Pseudomonadota</taxon>
        <taxon>Alphaproteobacteria</taxon>
        <taxon>Hyphomicrobiales</taxon>
        <taxon>Rhizobiaceae</taxon>
        <taxon>Rhizobium/Agrobacterium group</taxon>
        <taxon>Rhizobium</taxon>
    </lineage>
</organism>
<dbReference type="Pfam" id="PF20154">
    <property type="entry name" value="LNT_N"/>
    <property type="match status" value="1"/>
</dbReference>
<evidence type="ECO:0000256" key="6">
    <source>
        <dbReference type="ARBA" id="ARBA00022989"/>
    </source>
</evidence>
<dbReference type="Proteomes" id="UP000585437">
    <property type="component" value="Unassembled WGS sequence"/>
</dbReference>
<evidence type="ECO:0000313" key="12">
    <source>
        <dbReference type="Proteomes" id="UP000585437"/>
    </source>
</evidence>
<proteinExistence type="inferred from homology"/>
<feature type="transmembrane region" description="Helical" evidence="9">
    <location>
        <begin position="70"/>
        <end position="89"/>
    </location>
</feature>
<keyword evidence="6 9" id="KW-1133">Transmembrane helix</keyword>
<feature type="transmembrane region" description="Helical" evidence="9">
    <location>
        <begin position="101"/>
        <end position="124"/>
    </location>
</feature>
<comment type="catalytic activity">
    <reaction evidence="9">
        <text>N-terminal S-1,2-diacyl-sn-glyceryl-L-cysteinyl-[lipoprotein] + a glycerophospholipid = N-acyl-S-1,2-diacyl-sn-glyceryl-L-cysteinyl-[lipoprotein] + a 2-acyl-sn-glycero-3-phospholipid + H(+)</text>
        <dbReference type="Rhea" id="RHEA:48228"/>
        <dbReference type="Rhea" id="RHEA-COMP:14681"/>
        <dbReference type="Rhea" id="RHEA-COMP:14684"/>
        <dbReference type="ChEBI" id="CHEBI:15378"/>
        <dbReference type="ChEBI" id="CHEBI:136912"/>
        <dbReference type="ChEBI" id="CHEBI:140656"/>
        <dbReference type="ChEBI" id="CHEBI:140657"/>
        <dbReference type="ChEBI" id="CHEBI:140660"/>
        <dbReference type="EC" id="2.3.1.269"/>
    </reaction>
</comment>
<comment type="similarity">
    <text evidence="2 9">Belongs to the CN hydrolase family. Apolipoprotein N-acyltransferase subfamily.</text>
</comment>
<name>A0A7X0JJP6_9HYPH</name>
<dbReference type="EMBL" id="JACHBU010000002">
    <property type="protein sequence ID" value="MBB6507911.1"/>
    <property type="molecule type" value="Genomic_DNA"/>
</dbReference>
<feature type="transmembrane region" description="Helical" evidence="9">
    <location>
        <begin position="205"/>
        <end position="224"/>
    </location>
</feature>
<accession>A0A7X0JJP6</accession>
<evidence type="ECO:0000256" key="9">
    <source>
        <dbReference type="HAMAP-Rule" id="MF_01148"/>
    </source>
</evidence>
<dbReference type="CDD" id="cd07571">
    <property type="entry name" value="ALP_N-acyl_transferase"/>
    <property type="match status" value="1"/>
</dbReference>
<evidence type="ECO:0000256" key="2">
    <source>
        <dbReference type="ARBA" id="ARBA00010065"/>
    </source>
</evidence>
<keyword evidence="3 9" id="KW-1003">Cell membrane</keyword>
<evidence type="ECO:0000313" key="11">
    <source>
        <dbReference type="EMBL" id="MBB6507911.1"/>
    </source>
</evidence>
<dbReference type="InterPro" id="IPR003010">
    <property type="entry name" value="C-N_Hydrolase"/>
</dbReference>
<dbReference type="RefSeq" id="WP_184654157.1">
    <property type="nucleotide sequence ID" value="NZ_JACHBU010000002.1"/>
</dbReference>
<dbReference type="AlphaFoldDB" id="A0A7X0JJP6"/>
<dbReference type="GO" id="GO:0016410">
    <property type="term" value="F:N-acyltransferase activity"/>
    <property type="evidence" value="ECO:0007669"/>
    <property type="project" value="UniProtKB-UniRule"/>
</dbReference>
<feature type="transmembrane region" description="Helical" evidence="9">
    <location>
        <begin position="17"/>
        <end position="50"/>
    </location>
</feature>
<keyword evidence="4 9" id="KW-0808">Transferase</keyword>
<keyword evidence="8 9" id="KW-0012">Acyltransferase</keyword>
<feature type="transmembrane region" description="Helical" evidence="9">
    <location>
        <begin position="508"/>
        <end position="528"/>
    </location>
</feature>
<dbReference type="NCBIfam" id="TIGR00546">
    <property type="entry name" value="lnt"/>
    <property type="match status" value="1"/>
</dbReference>
<dbReference type="EC" id="2.3.1.269" evidence="9"/>
<dbReference type="InterPro" id="IPR004563">
    <property type="entry name" value="Apolipo_AcylTrfase"/>
</dbReference>
<keyword evidence="11" id="KW-0449">Lipoprotein</keyword>
<protein>
    <recommendedName>
        <fullName evidence="9">Apolipoprotein N-acyltransferase</fullName>
        <shortName evidence="9">ALP N-acyltransferase</shortName>
        <ecNumber evidence="9">2.3.1.269</ecNumber>
    </recommendedName>
</protein>
<feature type="domain" description="CN hydrolase" evidence="10">
    <location>
        <begin position="246"/>
        <end position="495"/>
    </location>
</feature>
<feature type="transmembrane region" description="Helical" evidence="9">
    <location>
        <begin position="177"/>
        <end position="198"/>
    </location>
</feature>
<dbReference type="InterPro" id="IPR036526">
    <property type="entry name" value="C-N_Hydrolase_sf"/>
</dbReference>
<dbReference type="UniPathway" id="UPA00666"/>